<dbReference type="Pfam" id="PF22725">
    <property type="entry name" value="GFO_IDH_MocA_C3"/>
    <property type="match status" value="1"/>
</dbReference>
<dbReference type="InterPro" id="IPR036291">
    <property type="entry name" value="NAD(P)-bd_dom_sf"/>
</dbReference>
<sequence>MTNLPSQTVGAAVIGYGGAFNMGREHAKWMNAAGMRTVAACDVDPARVASAADDFPGIATYSSVDDLLRDESVDLCVVILPHNLHAPVAIQCLNAGKHVVVEKPMCVSVEEADAMIEAADRNGKMLSVFHNRRWDGDFMKIRELIEQGLIGEVFHIEACMGGMHKPGTWWRSDKKISGGAMFDWGAHIVDWVLQFIPENIAGVDGYYHKLRWHESTNEDHTELVIRFESGKTAQVEISSLAAVGKARWRILGTRGAIVQSGWKEIDVTVDHEGHMAKFTVQPKETEWAAYYANIAAHLMHGEDLVVKPTQARRTIAAIEAAERSSSAKQTVVPKYK</sequence>
<dbReference type="PANTHER" id="PTHR43708:SF8">
    <property type="entry name" value="OXIDOREDUCTASE"/>
    <property type="match status" value="1"/>
</dbReference>
<dbReference type="GO" id="GO:0000166">
    <property type="term" value="F:nucleotide binding"/>
    <property type="evidence" value="ECO:0007669"/>
    <property type="project" value="InterPro"/>
</dbReference>
<evidence type="ECO:0000259" key="1">
    <source>
        <dbReference type="Pfam" id="PF01408"/>
    </source>
</evidence>
<dbReference type="EMBL" id="CP007139">
    <property type="protein sequence ID" value="AIE88009.1"/>
    <property type="molecule type" value="Genomic_DNA"/>
</dbReference>
<dbReference type="Pfam" id="PF01408">
    <property type="entry name" value="GFO_IDH_MocA"/>
    <property type="match status" value="1"/>
</dbReference>
<dbReference type="eggNOG" id="COG0673">
    <property type="taxonomic scope" value="Bacteria"/>
</dbReference>
<feature type="domain" description="GFO/IDH/MocA-like oxidoreductase" evidence="2">
    <location>
        <begin position="138"/>
        <end position="257"/>
    </location>
</feature>
<evidence type="ECO:0000313" key="4">
    <source>
        <dbReference type="Proteomes" id="UP000027982"/>
    </source>
</evidence>
<dbReference type="Proteomes" id="UP000027982">
    <property type="component" value="Chromosome"/>
</dbReference>
<dbReference type="InterPro" id="IPR000683">
    <property type="entry name" value="Gfo/Idh/MocA-like_OxRdtase_N"/>
</dbReference>
<dbReference type="Gene3D" id="3.40.50.720">
    <property type="entry name" value="NAD(P)-binding Rossmann-like Domain"/>
    <property type="match status" value="1"/>
</dbReference>
<dbReference type="InterPro" id="IPR055170">
    <property type="entry name" value="GFO_IDH_MocA-like_dom"/>
</dbReference>
<dbReference type="SUPFAM" id="SSF55347">
    <property type="entry name" value="Glyceraldehyde-3-phosphate dehydrogenase-like, C-terminal domain"/>
    <property type="match status" value="1"/>
</dbReference>
<dbReference type="SUPFAM" id="SSF51735">
    <property type="entry name" value="NAD(P)-binding Rossmann-fold domains"/>
    <property type="match status" value="1"/>
</dbReference>
<protein>
    <submittedName>
        <fullName evidence="3">Dehydrogenase-like protein</fullName>
    </submittedName>
</protein>
<feature type="domain" description="Gfo/Idh/MocA-like oxidoreductase N-terminal" evidence="1">
    <location>
        <begin position="11"/>
        <end position="130"/>
    </location>
</feature>
<evidence type="ECO:0000259" key="2">
    <source>
        <dbReference type="Pfam" id="PF22725"/>
    </source>
</evidence>
<reference evidence="3 4" key="1">
    <citation type="journal article" date="2014" name="PLoS ONE">
        <title>The first complete genome sequence of the class fimbriimonadia in the phylum armatimonadetes.</title>
        <authorList>
            <person name="Hu Z.Y."/>
            <person name="Wang Y.Z."/>
            <person name="Im W.T."/>
            <person name="Wang S.Y."/>
            <person name="Zhao G.P."/>
            <person name="Zheng H.J."/>
            <person name="Quan Z.X."/>
        </authorList>
    </citation>
    <scope>NUCLEOTIDE SEQUENCE [LARGE SCALE GENOMIC DNA]</scope>
    <source>
        <strain evidence="3">Gsoil 348</strain>
    </source>
</reference>
<accession>A0A068NZ60</accession>
<gene>
    <name evidence="3" type="ORF">OP10G_4641</name>
</gene>
<dbReference type="Gene3D" id="3.30.360.10">
    <property type="entry name" value="Dihydrodipicolinate Reductase, domain 2"/>
    <property type="match status" value="1"/>
</dbReference>
<dbReference type="STRING" id="661478.OP10G_4641"/>
<dbReference type="KEGG" id="fgi:OP10G_4641"/>
<dbReference type="AlphaFoldDB" id="A0A068NZ60"/>
<keyword evidence="4" id="KW-1185">Reference proteome</keyword>
<proteinExistence type="predicted"/>
<name>A0A068NZ60_FIMGI</name>
<dbReference type="PANTHER" id="PTHR43708">
    <property type="entry name" value="CONSERVED EXPRESSED OXIDOREDUCTASE (EUROFUNG)"/>
    <property type="match status" value="1"/>
</dbReference>
<dbReference type="RefSeq" id="WP_025228121.1">
    <property type="nucleotide sequence ID" value="NZ_CP007139.1"/>
</dbReference>
<organism evidence="3 4">
    <name type="scientific">Fimbriimonas ginsengisoli Gsoil 348</name>
    <dbReference type="NCBI Taxonomy" id="661478"/>
    <lineage>
        <taxon>Bacteria</taxon>
        <taxon>Bacillati</taxon>
        <taxon>Armatimonadota</taxon>
        <taxon>Fimbriimonadia</taxon>
        <taxon>Fimbriimonadales</taxon>
        <taxon>Fimbriimonadaceae</taxon>
        <taxon>Fimbriimonas</taxon>
    </lineage>
</organism>
<dbReference type="InterPro" id="IPR051317">
    <property type="entry name" value="Gfo/Idh/MocA_oxidoreduct"/>
</dbReference>
<evidence type="ECO:0000313" key="3">
    <source>
        <dbReference type="EMBL" id="AIE88009.1"/>
    </source>
</evidence>
<dbReference type="HOGENOM" id="CLU_023194_19_1_0"/>